<evidence type="ECO:0000313" key="8">
    <source>
        <dbReference type="EMBL" id="ATY31284.1"/>
    </source>
</evidence>
<keyword evidence="9" id="KW-1185">Reference proteome</keyword>
<name>A0A2K8ME93_9SPHN</name>
<evidence type="ECO:0000256" key="2">
    <source>
        <dbReference type="ARBA" id="ARBA00006679"/>
    </source>
</evidence>
<evidence type="ECO:0000256" key="7">
    <source>
        <dbReference type="SAM" id="Phobius"/>
    </source>
</evidence>
<comment type="subcellular location">
    <subcellularLocation>
        <location evidence="1">Cell membrane</location>
        <topology evidence="1">Multi-pass membrane protein</topology>
    </subcellularLocation>
</comment>
<keyword evidence="4 7" id="KW-0812">Transmembrane</keyword>
<evidence type="ECO:0000256" key="5">
    <source>
        <dbReference type="ARBA" id="ARBA00022989"/>
    </source>
</evidence>
<dbReference type="InterPro" id="IPR032808">
    <property type="entry name" value="DoxX"/>
</dbReference>
<proteinExistence type="inferred from homology"/>
<dbReference type="OrthoDB" id="346004at2"/>
<dbReference type="Proteomes" id="UP000229081">
    <property type="component" value="Chromosome"/>
</dbReference>
<gene>
    <name evidence="8" type="ORF">CVN68_04245</name>
</gene>
<evidence type="ECO:0008006" key="10">
    <source>
        <dbReference type="Google" id="ProtNLM"/>
    </source>
</evidence>
<organism evidence="8 9">
    <name type="scientific">Sphingomonas psychrotolerans</name>
    <dbReference type="NCBI Taxonomy" id="1327635"/>
    <lineage>
        <taxon>Bacteria</taxon>
        <taxon>Pseudomonadati</taxon>
        <taxon>Pseudomonadota</taxon>
        <taxon>Alphaproteobacteria</taxon>
        <taxon>Sphingomonadales</taxon>
        <taxon>Sphingomonadaceae</taxon>
        <taxon>Sphingomonas</taxon>
    </lineage>
</organism>
<reference evidence="8 9" key="1">
    <citation type="submission" date="2017-11" db="EMBL/GenBank/DDBJ databases">
        <title>Complete genome sequence of Sphingomonas sp. Strain Cra20, a psychrotolerant potential plant growth promoting rhizobacteria.</title>
        <authorList>
            <person name="Luo Y."/>
        </authorList>
    </citation>
    <scope>NUCLEOTIDE SEQUENCE [LARGE SCALE GENOMIC DNA]</scope>
    <source>
        <strain evidence="8 9">Cra20</strain>
    </source>
</reference>
<feature type="transmembrane region" description="Helical" evidence="7">
    <location>
        <begin position="88"/>
        <end position="107"/>
    </location>
</feature>
<dbReference type="Pfam" id="PF07681">
    <property type="entry name" value="DoxX"/>
    <property type="match status" value="1"/>
</dbReference>
<dbReference type="EMBL" id="CP024923">
    <property type="protein sequence ID" value="ATY31284.1"/>
    <property type="molecule type" value="Genomic_DNA"/>
</dbReference>
<evidence type="ECO:0000256" key="3">
    <source>
        <dbReference type="ARBA" id="ARBA00022475"/>
    </source>
</evidence>
<evidence type="ECO:0000256" key="1">
    <source>
        <dbReference type="ARBA" id="ARBA00004651"/>
    </source>
</evidence>
<dbReference type="KEGG" id="sphc:CVN68_04245"/>
<evidence type="ECO:0000256" key="6">
    <source>
        <dbReference type="ARBA" id="ARBA00023136"/>
    </source>
</evidence>
<dbReference type="AlphaFoldDB" id="A0A2K8ME93"/>
<protein>
    <recommendedName>
        <fullName evidence="10">DoxX family protein</fullName>
    </recommendedName>
</protein>
<evidence type="ECO:0000313" key="9">
    <source>
        <dbReference type="Proteomes" id="UP000229081"/>
    </source>
</evidence>
<dbReference type="PANTHER" id="PTHR33452:SF1">
    <property type="entry name" value="INNER MEMBRANE PROTEIN YPHA-RELATED"/>
    <property type="match status" value="1"/>
</dbReference>
<accession>A0A2K8ME93</accession>
<comment type="similarity">
    <text evidence="2">Belongs to the DoxX family.</text>
</comment>
<keyword evidence="5 7" id="KW-1133">Transmembrane helix</keyword>
<feature type="transmembrane region" description="Helical" evidence="7">
    <location>
        <begin position="61"/>
        <end position="81"/>
    </location>
</feature>
<evidence type="ECO:0000256" key="4">
    <source>
        <dbReference type="ARBA" id="ARBA00022692"/>
    </source>
</evidence>
<keyword evidence="6 7" id="KW-0472">Membrane</keyword>
<dbReference type="InterPro" id="IPR051907">
    <property type="entry name" value="DoxX-like_oxidoreductase"/>
</dbReference>
<feature type="transmembrane region" description="Helical" evidence="7">
    <location>
        <begin position="12"/>
        <end position="35"/>
    </location>
</feature>
<keyword evidence="3" id="KW-1003">Cell membrane</keyword>
<dbReference type="GO" id="GO:0005886">
    <property type="term" value="C:plasma membrane"/>
    <property type="evidence" value="ECO:0007669"/>
    <property type="project" value="UniProtKB-SubCell"/>
</dbReference>
<dbReference type="PANTHER" id="PTHR33452">
    <property type="entry name" value="OXIDOREDUCTASE CATD-RELATED"/>
    <property type="match status" value="1"/>
</dbReference>
<dbReference type="RefSeq" id="WP_100281095.1">
    <property type="nucleotide sequence ID" value="NZ_CP024923.1"/>
</dbReference>
<feature type="transmembrane region" description="Helical" evidence="7">
    <location>
        <begin position="113"/>
        <end position="133"/>
    </location>
</feature>
<sequence length="142" mass="15193">MAFRRSRTAGLAGYSDAALLLARLVVGAFLIWGVWDNIQSAARMAEFARFLGAHGFPEPRWLAPLSVWAQFACGVSFVLGLATRWTGLLCAVHFAVAIAMVDAKLGIRAAFPAASLILFGLLFATIGAGRYAIDAMFGASRR</sequence>